<evidence type="ECO:0008006" key="3">
    <source>
        <dbReference type="Google" id="ProtNLM"/>
    </source>
</evidence>
<accession>A0A8H6RC31</accession>
<keyword evidence="2" id="KW-1185">Reference proteome</keyword>
<gene>
    <name evidence="1" type="ORF">HII31_10717</name>
</gene>
<evidence type="ECO:0000313" key="1">
    <source>
        <dbReference type="EMBL" id="KAF7187817.1"/>
    </source>
</evidence>
<organism evidence="1 2">
    <name type="scientific">Pseudocercospora fuligena</name>
    <dbReference type="NCBI Taxonomy" id="685502"/>
    <lineage>
        <taxon>Eukaryota</taxon>
        <taxon>Fungi</taxon>
        <taxon>Dikarya</taxon>
        <taxon>Ascomycota</taxon>
        <taxon>Pezizomycotina</taxon>
        <taxon>Dothideomycetes</taxon>
        <taxon>Dothideomycetidae</taxon>
        <taxon>Mycosphaerellales</taxon>
        <taxon>Mycosphaerellaceae</taxon>
        <taxon>Pseudocercospora</taxon>
    </lineage>
</organism>
<dbReference type="OrthoDB" id="17199at2759"/>
<dbReference type="Proteomes" id="UP000660729">
    <property type="component" value="Unassembled WGS sequence"/>
</dbReference>
<reference evidence="1" key="1">
    <citation type="submission" date="2020-04" db="EMBL/GenBank/DDBJ databases">
        <title>Draft genome resource of the tomato pathogen Pseudocercospora fuligena.</title>
        <authorList>
            <person name="Zaccaron A."/>
        </authorList>
    </citation>
    <scope>NUCLEOTIDE SEQUENCE</scope>
    <source>
        <strain evidence="1">PF001</strain>
    </source>
</reference>
<comment type="caution">
    <text evidence="1">The sequence shown here is derived from an EMBL/GenBank/DDBJ whole genome shotgun (WGS) entry which is preliminary data.</text>
</comment>
<name>A0A8H6RC31_9PEZI</name>
<protein>
    <recommendedName>
        <fullName evidence="3">F-box domain-containing protein</fullName>
    </recommendedName>
</protein>
<evidence type="ECO:0000313" key="2">
    <source>
        <dbReference type="Proteomes" id="UP000660729"/>
    </source>
</evidence>
<dbReference type="EMBL" id="JABCIY010000219">
    <property type="protein sequence ID" value="KAF7187817.1"/>
    <property type="molecule type" value="Genomic_DNA"/>
</dbReference>
<dbReference type="AlphaFoldDB" id="A0A8H6RC31"/>
<proteinExistence type="predicted"/>
<sequence>MPPQRGHDYFTELPLELLQEIASHLPLYHKLKLRTILKKQQENIVVELLGNGIKNLYVSPTTASLDRFTKICESSFFQQNVKEICFLPFVIVPTGLLQRSTFSEYRDAFPQFSEAEALMSFAMYNSVVDQHQAESDDQPQPQSNLVDIVDILEAGIIKMTQVETVSVQLITQEDGMNGFALHHGKWYHNSNMFKSSPPSKALNDIKTAAMKTAAKLPVIRHIERFLQAVRNSGINFRHLALGRHTLGQYHKAQLPFSIQHIGGLTVETTTSVLSNVTELTISCENSKPFYNEEMVRFWQKVAVSATNIKQLTIFPYASSKSTNWVVPGTGIEVIDQFL</sequence>